<dbReference type="Gene3D" id="3.40.50.150">
    <property type="entry name" value="Vaccinia Virus protein VP39"/>
    <property type="match status" value="1"/>
</dbReference>
<proteinExistence type="inferred from homology"/>
<organism evidence="6 7">
    <name type="scientific">Penicillium egyptiacum</name>
    <dbReference type="NCBI Taxonomy" id="1303716"/>
    <lineage>
        <taxon>Eukaryota</taxon>
        <taxon>Fungi</taxon>
        <taxon>Dikarya</taxon>
        <taxon>Ascomycota</taxon>
        <taxon>Pezizomycotina</taxon>
        <taxon>Eurotiomycetes</taxon>
        <taxon>Eurotiomycetidae</taxon>
        <taxon>Eurotiales</taxon>
        <taxon>Aspergillaceae</taxon>
        <taxon>Penicillium</taxon>
    </lineage>
</organism>
<dbReference type="CDD" id="cd02440">
    <property type="entry name" value="AdoMet_MTases"/>
    <property type="match status" value="1"/>
</dbReference>
<dbReference type="PANTHER" id="PTHR35897:SF1">
    <property type="entry name" value="METHYLTRANSFERASE AUSD"/>
    <property type="match status" value="1"/>
</dbReference>
<dbReference type="GO" id="GO:0016740">
    <property type="term" value="F:transferase activity"/>
    <property type="evidence" value="ECO:0007669"/>
    <property type="project" value="UniProtKB-KW"/>
</dbReference>
<keyword evidence="3" id="KW-0949">S-adenosyl-L-methionine</keyword>
<keyword evidence="2" id="KW-0808">Transferase</keyword>
<evidence type="ECO:0000256" key="4">
    <source>
        <dbReference type="ARBA" id="ARBA00038314"/>
    </source>
</evidence>
<reference evidence="6" key="1">
    <citation type="submission" date="2021-07" db="EMBL/GenBank/DDBJ databases">
        <authorList>
            <person name="Branca A.L. A."/>
        </authorList>
    </citation>
    <scope>NUCLEOTIDE SEQUENCE</scope>
</reference>
<accession>A0A9W4P5M0</accession>
<sequence length="288" mass="33056">MSLRITEFPGWESEYRITGLIDGEKGKFIQEYTGTPANRLECHIKSIVRRASGNERHCTDLLQAEKGWNLRQYPCFGMFWFLHFDLAESPIYDEILASVKDGAFLLDLGCGLGQGTRRLVYDGAPQANIIGLDLSKEFIDLGFELFNDQASLRSTFLVQDFFEDSESLDRWAGGFNIINSGYFMHLWDWNGQLKVAKRMISLFSLRGGNIVTGVNFGSEETGRWAKAPADLDGLFLHGCMTFRRLWEQVGRETQTRLSVWSAMERDEDHARLDPKGLRLRWYVKLWGE</sequence>
<dbReference type="EMBL" id="CAJVRC010000887">
    <property type="protein sequence ID" value="CAG8905389.1"/>
    <property type="molecule type" value="Genomic_DNA"/>
</dbReference>
<evidence type="ECO:0000313" key="7">
    <source>
        <dbReference type="Proteomes" id="UP001154252"/>
    </source>
</evidence>
<evidence type="ECO:0000256" key="3">
    <source>
        <dbReference type="ARBA" id="ARBA00022691"/>
    </source>
</evidence>
<evidence type="ECO:0000259" key="5">
    <source>
        <dbReference type="Pfam" id="PF13649"/>
    </source>
</evidence>
<dbReference type="InterPro" id="IPR029063">
    <property type="entry name" value="SAM-dependent_MTases_sf"/>
</dbReference>
<evidence type="ECO:0000313" key="6">
    <source>
        <dbReference type="EMBL" id="CAG8905389.1"/>
    </source>
</evidence>
<keyword evidence="7" id="KW-1185">Reference proteome</keyword>
<evidence type="ECO:0000256" key="2">
    <source>
        <dbReference type="ARBA" id="ARBA00022679"/>
    </source>
</evidence>
<dbReference type="InterPro" id="IPR041698">
    <property type="entry name" value="Methyltransf_25"/>
</dbReference>
<dbReference type="Pfam" id="PF13649">
    <property type="entry name" value="Methyltransf_25"/>
    <property type="match status" value="1"/>
</dbReference>
<dbReference type="Proteomes" id="UP001154252">
    <property type="component" value="Unassembled WGS sequence"/>
</dbReference>
<dbReference type="OrthoDB" id="2094832at2759"/>
<dbReference type="InterPro" id="IPR051654">
    <property type="entry name" value="Meroterpenoid_MTases"/>
</dbReference>
<dbReference type="AlphaFoldDB" id="A0A9W4P5M0"/>
<comment type="pathway">
    <text evidence="1">Secondary metabolite biosynthesis.</text>
</comment>
<protein>
    <recommendedName>
        <fullName evidence="5">Methyltransferase domain-containing protein</fullName>
    </recommendedName>
</protein>
<evidence type="ECO:0000256" key="1">
    <source>
        <dbReference type="ARBA" id="ARBA00005179"/>
    </source>
</evidence>
<comment type="caution">
    <text evidence="6">The sequence shown here is derived from an EMBL/GenBank/DDBJ whole genome shotgun (WGS) entry which is preliminary data.</text>
</comment>
<dbReference type="PANTHER" id="PTHR35897">
    <property type="entry name" value="METHYLTRANSFERASE AUSD"/>
    <property type="match status" value="1"/>
</dbReference>
<dbReference type="SUPFAM" id="SSF53335">
    <property type="entry name" value="S-adenosyl-L-methionine-dependent methyltransferases"/>
    <property type="match status" value="1"/>
</dbReference>
<comment type="similarity">
    <text evidence="4">Belongs to the class I-like SAM-binding methyltransferase superfamily.</text>
</comment>
<gene>
    <name evidence="6" type="ORF">PEGY_LOCUS8150</name>
</gene>
<feature type="domain" description="Methyltransferase" evidence="5">
    <location>
        <begin position="106"/>
        <end position="198"/>
    </location>
</feature>
<name>A0A9W4P5M0_9EURO</name>